<evidence type="ECO:0000313" key="4">
    <source>
        <dbReference type="EMBL" id="AKE80138.1"/>
    </source>
</evidence>
<dbReference type="SUPFAM" id="SSF69304">
    <property type="entry name" value="Tricorn protease N-terminal domain"/>
    <property type="match status" value="1"/>
</dbReference>
<dbReference type="EMBL" id="KM972224">
    <property type="protein sequence ID" value="AKE79152.1"/>
    <property type="molecule type" value="Genomic_DNA"/>
</dbReference>
<evidence type="ECO:0000313" key="1">
    <source>
        <dbReference type="EMBL" id="AKE79127.1"/>
    </source>
</evidence>
<dbReference type="EMBL" id="KM972276">
    <property type="protein sequence ID" value="AKE80335.1"/>
    <property type="molecule type" value="Genomic_DNA"/>
</dbReference>
<name>A0A0F6S2S7_STRSU</name>
<evidence type="ECO:0000313" key="2">
    <source>
        <dbReference type="EMBL" id="AKE79152.1"/>
    </source>
</evidence>
<dbReference type="EMBL" id="KM972248">
    <property type="protein sequence ID" value="AKE79718.1"/>
    <property type="molecule type" value="Genomic_DNA"/>
</dbReference>
<dbReference type="InterPro" id="IPR015943">
    <property type="entry name" value="WD40/YVTN_repeat-like_dom_sf"/>
</dbReference>
<evidence type="ECO:0000313" key="6">
    <source>
        <dbReference type="EMBL" id="AKE80335.1"/>
    </source>
</evidence>
<sequence>MGIEQVINQKLNKYPVIKKTLKRVYQLGMYHLSPKINSTGDIVRVSPDDGSEYFFGYYDKCPWDETDRYILSLKAKETYKEVAPRTVAKIVIIDTLTGIVSEIGETRTWNTQQGCMLQWFGNSSNKIIFNDFRNGKYCSIVLELEFKQSEIRTISEKLFPFPVYSVASDGSFALSLDFSRLHQLAPGYGYSNITEEKFVSLPVGTAIWKLDFASGDVSEVLLYDDIVSFEFRKEMKNAVHKINHIMISPDNKRFMFLHRWFKGDRKYTRLLTCDVDGSDMYNLSDDDMVSHCFWRDNRSILAFENKKGFGTGYFLMQDKTSIFEQYWNEIDFDGHPSYSPNRDKIVFDSYPDKKRISSIRISDADNKSSSNLKVIAQVFSPFRYDNEFRCDLHPRWNRKGNVICFDSVFEGKRGLYIVKVE</sequence>
<dbReference type="EMBL" id="KM972223">
    <property type="protein sequence ID" value="AKE79127.1"/>
    <property type="molecule type" value="Genomic_DNA"/>
</dbReference>
<proteinExistence type="predicted"/>
<protein>
    <submittedName>
        <fullName evidence="5">Uncharacterized protein</fullName>
    </submittedName>
</protein>
<evidence type="ECO:0000313" key="3">
    <source>
        <dbReference type="EMBL" id="AKE79718.1"/>
    </source>
</evidence>
<dbReference type="AlphaFoldDB" id="A0A0F6S2S7"/>
<reference evidence="5" key="1">
    <citation type="journal article" date="2015" name="Appl. Environ. Microbiol.">
        <title>Eight Novel Capsular Polysaccharide Synthesis Gene Loci Identified in Nontypeable Streptococcus suis Isolates.</title>
        <authorList>
            <person name="Zheng H."/>
            <person name="Ji S."/>
            <person name="Liu Z."/>
            <person name="Lan R."/>
            <person name="Huang Y."/>
            <person name="Bai X."/>
            <person name="Gottschalk M."/>
            <person name="Xu J."/>
        </authorList>
    </citation>
    <scope>NUCLEOTIDE SEQUENCE</scope>
    <source>
        <strain evidence="1">YS101_seq</strain>
        <strain evidence="2">YS102_seq</strain>
        <strain evidence="3">YS149_seq</strain>
        <strain evidence="4">YS41_seq</strain>
        <strain evidence="5">YS56_seq</strain>
        <strain evidence="6">YS71_seq</strain>
        <strain evidence="7">YS80_seq</strain>
    </source>
</reference>
<dbReference type="EMBL" id="KM972273">
    <property type="protein sequence ID" value="AKE80257.1"/>
    <property type="molecule type" value="Genomic_DNA"/>
</dbReference>
<dbReference type="RefSeq" id="WP_029187152.1">
    <property type="nucleotide sequence ID" value="NZ_CP071697.1"/>
</dbReference>
<organism evidence="5">
    <name type="scientific">Streptococcus suis</name>
    <dbReference type="NCBI Taxonomy" id="1307"/>
    <lineage>
        <taxon>Bacteria</taxon>
        <taxon>Bacillati</taxon>
        <taxon>Bacillota</taxon>
        <taxon>Bacilli</taxon>
        <taxon>Lactobacillales</taxon>
        <taxon>Streptococcaceae</taxon>
        <taxon>Streptococcus</taxon>
    </lineage>
</organism>
<dbReference type="Gene3D" id="2.130.10.10">
    <property type="entry name" value="YVTN repeat-like/Quinoprotein amine dehydrogenase"/>
    <property type="match status" value="1"/>
</dbReference>
<accession>A0A0F6S2S7</accession>
<dbReference type="EMBL" id="KM972282">
    <property type="protein sequence ID" value="AKE80457.1"/>
    <property type="molecule type" value="Genomic_DNA"/>
</dbReference>
<dbReference type="EMBL" id="KM972268">
    <property type="protein sequence ID" value="AKE80138.1"/>
    <property type="molecule type" value="Genomic_DNA"/>
</dbReference>
<evidence type="ECO:0000313" key="7">
    <source>
        <dbReference type="EMBL" id="AKE80457.1"/>
    </source>
</evidence>
<gene>
    <name evidence="5" type="primary">cpsJ</name>
    <name evidence="1" type="ORF">YS101.seq-orf00010</name>
    <name evidence="2" type="ORF">YS102.seq-orf00010</name>
    <name evidence="3" type="ORF">YS149.seq-orf00010</name>
    <name evidence="4" type="ORF">YS41.seq-orf00010</name>
    <name evidence="5" type="ORF">YS56.seq-orf00010</name>
    <name evidence="6" type="ORF">YS71.seq-orf00010</name>
    <name evidence="7" type="ORF">YS80.seq-orf00010</name>
</gene>
<evidence type="ECO:0000313" key="5">
    <source>
        <dbReference type="EMBL" id="AKE80257.1"/>
    </source>
</evidence>